<gene>
    <name evidence="1" type="ORF">JD82_00098</name>
</gene>
<dbReference type="EMBL" id="VLJV01000001">
    <property type="protein sequence ID" value="TWH18282.1"/>
    <property type="molecule type" value="Genomic_DNA"/>
</dbReference>
<sequence length="180" mass="19673">MSWNDYYRRRDVIDAVLRHARRDPDGPLPFDEIPGAADLFGTPENLLLAMHYRWQQTLGGRLRAEVGGPEDTAGVPGGGEQDHLDAVSRAWRRTVADNPTLRAVLDAHVDDHPDLRRAHEAELRMLALTAGVAEPGEPDEEITQAGNALVALMRARTAGGLTAPRRNPVGQLLRKLAPTG</sequence>
<reference evidence="1 2" key="1">
    <citation type="submission" date="2019-07" db="EMBL/GenBank/DDBJ databases">
        <title>R&amp;d 2014.</title>
        <authorList>
            <person name="Klenk H.-P."/>
        </authorList>
    </citation>
    <scope>NUCLEOTIDE SEQUENCE [LARGE SCALE GENOMIC DNA]</scope>
    <source>
        <strain evidence="1 2">DSM 43194</strain>
    </source>
</reference>
<keyword evidence="2" id="KW-1185">Reference proteome</keyword>
<evidence type="ECO:0000313" key="1">
    <source>
        <dbReference type="EMBL" id="TWH18282.1"/>
    </source>
</evidence>
<evidence type="ECO:0008006" key="3">
    <source>
        <dbReference type="Google" id="ProtNLM"/>
    </source>
</evidence>
<dbReference type="RefSeq" id="WP_030533185.1">
    <property type="nucleotide sequence ID" value="NZ_JOIJ01000012.1"/>
</dbReference>
<protein>
    <recommendedName>
        <fullName evidence="3">TetR family transcriptional regulator</fullName>
    </recommendedName>
</protein>
<dbReference type="AlphaFoldDB" id="A0A660C450"/>
<accession>A0A660C450</accession>
<evidence type="ECO:0000313" key="2">
    <source>
        <dbReference type="Proteomes" id="UP000317303"/>
    </source>
</evidence>
<organism evidence="1 2">
    <name type="scientific">Prauserella rugosa</name>
    <dbReference type="NCBI Taxonomy" id="43354"/>
    <lineage>
        <taxon>Bacteria</taxon>
        <taxon>Bacillati</taxon>
        <taxon>Actinomycetota</taxon>
        <taxon>Actinomycetes</taxon>
        <taxon>Pseudonocardiales</taxon>
        <taxon>Pseudonocardiaceae</taxon>
        <taxon>Prauserella</taxon>
    </lineage>
</organism>
<dbReference type="Proteomes" id="UP000317303">
    <property type="component" value="Unassembled WGS sequence"/>
</dbReference>
<dbReference type="OrthoDB" id="3773711at2"/>
<proteinExistence type="predicted"/>
<name>A0A660C450_9PSEU</name>
<comment type="caution">
    <text evidence="1">The sequence shown here is derived from an EMBL/GenBank/DDBJ whole genome shotgun (WGS) entry which is preliminary data.</text>
</comment>